<organism evidence="1">
    <name type="scientific">marine sediment metagenome</name>
    <dbReference type="NCBI Taxonomy" id="412755"/>
    <lineage>
        <taxon>unclassified sequences</taxon>
        <taxon>metagenomes</taxon>
        <taxon>ecological metagenomes</taxon>
    </lineage>
</organism>
<comment type="caution">
    <text evidence="1">The sequence shown here is derived from an EMBL/GenBank/DDBJ whole genome shotgun (WGS) entry which is preliminary data.</text>
</comment>
<gene>
    <name evidence="1" type="ORF">LCGC14_1115870</name>
</gene>
<accession>A0A0F9MTC8</accession>
<reference evidence="1" key="1">
    <citation type="journal article" date="2015" name="Nature">
        <title>Complex archaea that bridge the gap between prokaryotes and eukaryotes.</title>
        <authorList>
            <person name="Spang A."/>
            <person name="Saw J.H."/>
            <person name="Jorgensen S.L."/>
            <person name="Zaremba-Niedzwiedzka K."/>
            <person name="Martijn J."/>
            <person name="Lind A.E."/>
            <person name="van Eijk R."/>
            <person name="Schleper C."/>
            <person name="Guy L."/>
            <person name="Ettema T.J."/>
        </authorList>
    </citation>
    <scope>NUCLEOTIDE SEQUENCE</scope>
</reference>
<dbReference type="AlphaFoldDB" id="A0A0F9MTC8"/>
<protein>
    <submittedName>
        <fullName evidence="1">Uncharacterized protein</fullName>
    </submittedName>
</protein>
<proteinExistence type="predicted"/>
<dbReference type="EMBL" id="LAZR01005127">
    <property type="protein sequence ID" value="KKN02637.1"/>
    <property type="molecule type" value="Genomic_DNA"/>
</dbReference>
<evidence type="ECO:0000313" key="1">
    <source>
        <dbReference type="EMBL" id="KKN02637.1"/>
    </source>
</evidence>
<sequence length="58" mass="6970">MEKNLHEMTWNTIDFGKRAMELIEKCQRRTKSVFIEESLEEAKLLVNSLYKQAKKIRL</sequence>
<name>A0A0F9MTC8_9ZZZZ</name>